<evidence type="ECO:0000259" key="5">
    <source>
        <dbReference type="Pfam" id="PF25137"/>
    </source>
</evidence>
<organism evidence="6 7">
    <name type="scientific">Butyricicoccus pullicaecorum</name>
    <dbReference type="NCBI Taxonomy" id="501571"/>
    <lineage>
        <taxon>Bacteria</taxon>
        <taxon>Bacillati</taxon>
        <taxon>Bacillota</taxon>
        <taxon>Clostridia</taxon>
        <taxon>Eubacteriales</taxon>
        <taxon>Butyricicoccaceae</taxon>
        <taxon>Butyricicoccus</taxon>
    </lineage>
</organism>
<dbReference type="InterPro" id="IPR039697">
    <property type="entry name" value="Alcohol_dehydrogenase_Fe"/>
</dbReference>
<protein>
    <submittedName>
        <fullName evidence="6">Alcohol dehydrogenase</fullName>
    </submittedName>
</protein>
<evidence type="ECO:0000313" key="6">
    <source>
        <dbReference type="EMBL" id="OUP52268.1"/>
    </source>
</evidence>
<dbReference type="EMBL" id="NFKK01000011">
    <property type="protein sequence ID" value="OUP52268.1"/>
    <property type="molecule type" value="Genomic_DNA"/>
</dbReference>
<dbReference type="Pfam" id="PF00465">
    <property type="entry name" value="Fe-ADH"/>
    <property type="match status" value="1"/>
</dbReference>
<accession>A0A1Y4L667</accession>
<evidence type="ECO:0000256" key="2">
    <source>
        <dbReference type="ARBA" id="ARBA00023002"/>
    </source>
</evidence>
<keyword evidence="2" id="KW-0560">Oxidoreductase</keyword>
<evidence type="ECO:0000256" key="1">
    <source>
        <dbReference type="ARBA" id="ARBA00007358"/>
    </source>
</evidence>
<dbReference type="PANTHER" id="PTHR11496">
    <property type="entry name" value="ALCOHOL DEHYDROGENASE"/>
    <property type="match status" value="1"/>
</dbReference>
<comment type="caution">
    <text evidence="6">The sequence shown here is derived from an EMBL/GenBank/DDBJ whole genome shotgun (WGS) entry which is preliminary data.</text>
</comment>
<dbReference type="InterPro" id="IPR035873">
    <property type="entry name" value="PhpC"/>
</dbReference>
<comment type="similarity">
    <text evidence="1">Belongs to the iron-containing alcohol dehydrogenase family.</text>
</comment>
<keyword evidence="3" id="KW-0520">NAD</keyword>
<dbReference type="InterPro" id="IPR001670">
    <property type="entry name" value="ADH_Fe/GldA"/>
</dbReference>
<dbReference type="PROSITE" id="PS00913">
    <property type="entry name" value="ADH_IRON_1"/>
    <property type="match status" value="1"/>
</dbReference>
<evidence type="ECO:0000259" key="4">
    <source>
        <dbReference type="Pfam" id="PF00465"/>
    </source>
</evidence>
<reference evidence="7" key="1">
    <citation type="submission" date="2017-04" db="EMBL/GenBank/DDBJ databases">
        <title>Function of individual gut microbiota members based on whole genome sequencing of pure cultures obtained from chicken caecum.</title>
        <authorList>
            <person name="Medvecky M."/>
            <person name="Cejkova D."/>
            <person name="Polansky O."/>
            <person name="Karasova D."/>
            <person name="Kubasova T."/>
            <person name="Cizek A."/>
            <person name="Rychlik I."/>
        </authorList>
    </citation>
    <scope>NUCLEOTIDE SEQUENCE [LARGE SCALE GENOMIC DNA]</scope>
    <source>
        <strain evidence="7">An180</strain>
    </source>
</reference>
<name>A0A1Y4L667_9FIRM</name>
<dbReference type="GO" id="GO:0046872">
    <property type="term" value="F:metal ion binding"/>
    <property type="evidence" value="ECO:0007669"/>
    <property type="project" value="InterPro"/>
</dbReference>
<gene>
    <name evidence="6" type="ORF">B5F17_09510</name>
</gene>
<feature type="domain" description="Fe-containing alcohol dehydrogenase-like C-terminal" evidence="5">
    <location>
        <begin position="189"/>
        <end position="372"/>
    </location>
</feature>
<dbReference type="RefSeq" id="WP_087373378.1">
    <property type="nucleotide sequence ID" value="NZ_NFKK01000011.1"/>
</dbReference>
<dbReference type="CDD" id="cd08182">
    <property type="entry name" value="HEPD"/>
    <property type="match status" value="1"/>
</dbReference>
<dbReference type="PANTHER" id="PTHR11496:SF102">
    <property type="entry name" value="ALCOHOL DEHYDROGENASE 4"/>
    <property type="match status" value="1"/>
</dbReference>
<sequence length="381" mass="41166">MNQYYNPVRTIQGVGCVEEIGALLRSQVPEGAQILLLAWNESIFELPAFAALNDTYSVHKVCFNESNPTVEQLFDLFCQTRDCIPAFVIAVGGGSIMDVGKALCCLYGKEIADTDALRRIISNKEYGKPAARWIGVPTTAGTGSETTCWATIWDPTKDCKRSIESRDNYAWAALVDPDLAAGMPIGLAVSSALDAMAHAVESYWARATNCVSRALALQAVRTIMGAMDDLLDGKPQAHDAMAQGSMLAGLAFSNTKTTACHSISYPLTMHYHIPHGAAVSLLLAPMLAVNAAKITNLSALLDALQVRSADELENRIRGYLARAGLPVSLEAWGVRWEDLHHLAALGLTPGRADNNPVDINPKMIETILEKVYPTYEMSKGA</sequence>
<feature type="domain" description="Alcohol dehydrogenase iron-type/glycerol dehydrogenase GldA" evidence="4">
    <location>
        <begin position="7"/>
        <end position="177"/>
    </location>
</feature>
<dbReference type="AlphaFoldDB" id="A0A1Y4L667"/>
<dbReference type="Pfam" id="PF25137">
    <property type="entry name" value="ADH_Fe_C"/>
    <property type="match status" value="1"/>
</dbReference>
<dbReference type="Proteomes" id="UP000195897">
    <property type="component" value="Unassembled WGS sequence"/>
</dbReference>
<dbReference type="Gene3D" id="3.40.50.1970">
    <property type="match status" value="1"/>
</dbReference>
<dbReference type="GO" id="GO:0004022">
    <property type="term" value="F:alcohol dehydrogenase (NAD+) activity"/>
    <property type="evidence" value="ECO:0007669"/>
    <property type="project" value="TreeGrafter"/>
</dbReference>
<dbReference type="SUPFAM" id="SSF56796">
    <property type="entry name" value="Dehydroquinate synthase-like"/>
    <property type="match status" value="1"/>
</dbReference>
<evidence type="ECO:0000256" key="3">
    <source>
        <dbReference type="ARBA" id="ARBA00023027"/>
    </source>
</evidence>
<proteinExistence type="inferred from homology"/>
<evidence type="ECO:0000313" key="7">
    <source>
        <dbReference type="Proteomes" id="UP000195897"/>
    </source>
</evidence>
<dbReference type="InterPro" id="IPR056798">
    <property type="entry name" value="ADH_Fe_C"/>
</dbReference>
<dbReference type="Gene3D" id="1.20.1090.10">
    <property type="entry name" value="Dehydroquinate synthase-like - alpha domain"/>
    <property type="match status" value="1"/>
</dbReference>
<dbReference type="GO" id="GO:0017000">
    <property type="term" value="P:antibiotic biosynthetic process"/>
    <property type="evidence" value="ECO:0007669"/>
    <property type="project" value="InterPro"/>
</dbReference>
<dbReference type="InterPro" id="IPR018211">
    <property type="entry name" value="ADH_Fe_CS"/>
</dbReference>